<dbReference type="PROSITE" id="PS00198">
    <property type="entry name" value="4FE4S_FER_1"/>
    <property type="match status" value="1"/>
</dbReference>
<name>A0A811MAB0_9POAL</name>
<dbReference type="InterPro" id="IPR017900">
    <property type="entry name" value="4Fe4S_Fe_S_CS"/>
</dbReference>
<reference evidence="3" key="1">
    <citation type="submission" date="2020-10" db="EMBL/GenBank/DDBJ databases">
        <authorList>
            <person name="Han B."/>
            <person name="Lu T."/>
            <person name="Zhao Q."/>
            <person name="Huang X."/>
            <person name="Zhao Y."/>
        </authorList>
    </citation>
    <scope>NUCLEOTIDE SEQUENCE</scope>
</reference>
<dbReference type="Pfam" id="PF00656">
    <property type="entry name" value="Peptidase_C14"/>
    <property type="match status" value="1"/>
</dbReference>
<dbReference type="OrthoDB" id="3223806at2759"/>
<dbReference type="GO" id="GO:0006508">
    <property type="term" value="P:proteolysis"/>
    <property type="evidence" value="ECO:0007669"/>
    <property type="project" value="InterPro"/>
</dbReference>
<dbReference type="PANTHER" id="PTHR48104">
    <property type="entry name" value="METACASPASE-4"/>
    <property type="match status" value="1"/>
</dbReference>
<keyword evidence="4" id="KW-1185">Reference proteome</keyword>
<dbReference type="InterPro" id="IPR050452">
    <property type="entry name" value="Metacaspase"/>
</dbReference>
<dbReference type="AlphaFoldDB" id="A0A811MAB0"/>
<evidence type="ECO:0000256" key="1">
    <source>
        <dbReference type="ARBA" id="ARBA00009005"/>
    </source>
</evidence>
<proteinExistence type="inferred from homology"/>
<evidence type="ECO:0000313" key="4">
    <source>
        <dbReference type="Proteomes" id="UP000604825"/>
    </source>
</evidence>
<feature type="domain" description="Peptidase C14 caspase" evidence="2">
    <location>
        <begin position="71"/>
        <end position="333"/>
    </location>
</feature>
<organism evidence="3 4">
    <name type="scientific">Miscanthus lutarioriparius</name>
    <dbReference type="NCBI Taxonomy" id="422564"/>
    <lineage>
        <taxon>Eukaryota</taxon>
        <taxon>Viridiplantae</taxon>
        <taxon>Streptophyta</taxon>
        <taxon>Embryophyta</taxon>
        <taxon>Tracheophyta</taxon>
        <taxon>Spermatophyta</taxon>
        <taxon>Magnoliopsida</taxon>
        <taxon>Liliopsida</taxon>
        <taxon>Poales</taxon>
        <taxon>Poaceae</taxon>
        <taxon>PACMAD clade</taxon>
        <taxon>Panicoideae</taxon>
        <taxon>Andropogonodae</taxon>
        <taxon>Andropogoneae</taxon>
        <taxon>Saccharinae</taxon>
        <taxon>Miscanthus</taxon>
    </lineage>
</organism>
<dbReference type="Proteomes" id="UP000604825">
    <property type="component" value="Unassembled WGS sequence"/>
</dbReference>
<dbReference type="GO" id="GO:0004197">
    <property type="term" value="F:cysteine-type endopeptidase activity"/>
    <property type="evidence" value="ECO:0007669"/>
    <property type="project" value="InterPro"/>
</dbReference>
<dbReference type="InterPro" id="IPR011600">
    <property type="entry name" value="Pept_C14_caspase"/>
</dbReference>
<protein>
    <recommendedName>
        <fullName evidence="2">Peptidase C14 caspase domain-containing protein</fullName>
    </recommendedName>
</protein>
<sequence>MNMGGRTPATIRCKYCSACLTVCPGERSVQCTQCCSVTRIRRSLSSRVPLPALTRPAAAAPMGAFPCARGKKRAVLVGISYASVRRGCGQLRGPINDVKCMRQLLCQRFAFPSDGIIMLTGCNRPCISISLKKLIDAWGQLQCVQMTRRTRSGYRPRTTSAWRCNGWCRGCSNGDSLDADKDCDKLDAYDEAICPLDSFQKGPILDDEINETIVRPLVHGAKLHAVVDACHSATVLDLPFLCNMSRTGNWQWEDHRPPSGVCKGTSGGQAVLISGYSDGKTKFSVTPEACATVGAMTHSFIKAVECEPQGVTYGRLLTSMKAIMTNAGGCNQMQGPIGAGAPARKVSNFSGVQEPNLSCSEMFDVYRKPFAL</sequence>
<comment type="similarity">
    <text evidence="1">Belongs to the peptidase C14B family.</text>
</comment>
<evidence type="ECO:0000313" key="3">
    <source>
        <dbReference type="EMBL" id="CAD6203880.1"/>
    </source>
</evidence>
<comment type="caution">
    <text evidence="3">The sequence shown here is derived from an EMBL/GenBank/DDBJ whole genome shotgun (WGS) entry which is preliminary data.</text>
</comment>
<evidence type="ECO:0000259" key="2">
    <source>
        <dbReference type="Pfam" id="PF00656"/>
    </source>
</evidence>
<dbReference type="EMBL" id="CAJGYO010000001">
    <property type="protein sequence ID" value="CAD6203880.1"/>
    <property type="molecule type" value="Genomic_DNA"/>
</dbReference>
<dbReference type="GO" id="GO:0005737">
    <property type="term" value="C:cytoplasm"/>
    <property type="evidence" value="ECO:0007669"/>
    <property type="project" value="TreeGrafter"/>
</dbReference>
<dbReference type="Gene3D" id="3.40.50.12660">
    <property type="match status" value="2"/>
</dbReference>
<accession>A0A811MAB0</accession>
<dbReference type="PANTHER" id="PTHR48104:SF41">
    <property type="entry name" value="LOL3"/>
    <property type="match status" value="1"/>
</dbReference>
<gene>
    <name evidence="3" type="ORF">NCGR_LOCUS1997</name>
</gene>